<dbReference type="RefSeq" id="WP_311535077.1">
    <property type="nucleotide sequence ID" value="NZ_JAVRHQ010000013.1"/>
</dbReference>
<dbReference type="Gene3D" id="1.10.3210.10">
    <property type="entry name" value="Hypothetical protein af1432"/>
    <property type="match status" value="1"/>
</dbReference>
<feature type="domain" description="HD" evidence="1">
    <location>
        <begin position="30"/>
        <end position="123"/>
    </location>
</feature>
<protein>
    <submittedName>
        <fullName evidence="2">HD domain-containing protein</fullName>
    </submittedName>
</protein>
<dbReference type="Proteomes" id="UP001262889">
    <property type="component" value="Unassembled WGS sequence"/>
</dbReference>
<organism evidence="2 3">
    <name type="scientific">Autumnicola tepida</name>
    <dbReference type="NCBI Taxonomy" id="3075595"/>
    <lineage>
        <taxon>Bacteria</taxon>
        <taxon>Pseudomonadati</taxon>
        <taxon>Bacteroidota</taxon>
        <taxon>Flavobacteriia</taxon>
        <taxon>Flavobacteriales</taxon>
        <taxon>Flavobacteriaceae</taxon>
        <taxon>Autumnicola</taxon>
    </lineage>
</organism>
<dbReference type="InterPro" id="IPR003607">
    <property type="entry name" value="HD/PDEase_dom"/>
</dbReference>
<dbReference type="CDD" id="cd00077">
    <property type="entry name" value="HDc"/>
    <property type="match status" value="1"/>
</dbReference>
<dbReference type="InterPro" id="IPR006674">
    <property type="entry name" value="HD_domain"/>
</dbReference>
<dbReference type="EMBL" id="JAVRHQ010000013">
    <property type="protein sequence ID" value="MDT0643455.1"/>
    <property type="molecule type" value="Genomic_DNA"/>
</dbReference>
<evidence type="ECO:0000259" key="1">
    <source>
        <dbReference type="Pfam" id="PF01966"/>
    </source>
</evidence>
<accession>A0ABU3CAU3</accession>
<sequence length="196" mass="22999">MDQFHKIYARVISNLEKNLPSWLHYHSAAHTRHVLDQTIFIAGKEHVKGEDLFLLKLAALYHDTGFMKSREKHEEISCSIAHKELVNDGLEKEDVDKVCKMILATRIPQKPETKLENIIADADLEYLGTPQFNAISNRLYKELLHYHPNMSREQWNEIQIDFISKHSYHTNYCKQNREPGKLANLEHIKKEVRKQS</sequence>
<proteinExistence type="predicted"/>
<name>A0ABU3CAU3_9FLAO</name>
<reference evidence="2 3" key="1">
    <citation type="submission" date="2023-09" db="EMBL/GenBank/DDBJ databases">
        <authorList>
            <person name="Rey-Velasco X."/>
        </authorList>
    </citation>
    <scope>NUCLEOTIDE SEQUENCE [LARGE SCALE GENOMIC DNA]</scope>
    <source>
        <strain evidence="2 3">F363</strain>
    </source>
</reference>
<dbReference type="SUPFAM" id="SSF109604">
    <property type="entry name" value="HD-domain/PDEase-like"/>
    <property type="match status" value="1"/>
</dbReference>
<evidence type="ECO:0000313" key="3">
    <source>
        <dbReference type="Proteomes" id="UP001262889"/>
    </source>
</evidence>
<comment type="caution">
    <text evidence="2">The sequence shown here is derived from an EMBL/GenBank/DDBJ whole genome shotgun (WGS) entry which is preliminary data.</text>
</comment>
<gene>
    <name evidence="2" type="ORF">RM553_11490</name>
</gene>
<evidence type="ECO:0000313" key="2">
    <source>
        <dbReference type="EMBL" id="MDT0643455.1"/>
    </source>
</evidence>
<dbReference type="Pfam" id="PF01966">
    <property type="entry name" value="HD"/>
    <property type="match status" value="1"/>
</dbReference>
<keyword evidence="3" id="KW-1185">Reference proteome</keyword>